<dbReference type="OrthoDB" id="21204at2759"/>
<comment type="caution">
    <text evidence="2">The sequence shown here is derived from an EMBL/GenBank/DDBJ whole genome shotgun (WGS) entry which is preliminary data.</text>
</comment>
<protein>
    <submittedName>
        <fullName evidence="2">Uncharacterized protein</fullName>
    </submittedName>
</protein>
<sequence length="253" mass="28204">MGLVEEENGYGPGTVKLNVGSTASLKLEGIKPLSGLEATGPVDSKGHSLMEKSFTPSLANPTERALEMNATSSQKDVITRKKDEEMGPTDAVLAVADAVNIEKEIADRSNSKVVYVNLMFQELLHTDQTTPSLLSDSPPNSPFHQMEETNDDNELSRSRTGGEELEPDNVFEMDSRLEELDIYGDFEYDLEDEYFIGASALKRFQLQVEESKIKVVFSTIKTNRSNKILDLEDQEKTTVVEVPKVSLCMRVWY</sequence>
<proteinExistence type="predicted"/>
<name>A0A7J0F6T7_9ERIC</name>
<keyword evidence="3" id="KW-1185">Reference proteome</keyword>
<feature type="region of interest" description="Disordered" evidence="1">
    <location>
        <begin position="129"/>
        <end position="165"/>
    </location>
</feature>
<dbReference type="Proteomes" id="UP000585474">
    <property type="component" value="Unassembled WGS sequence"/>
</dbReference>
<evidence type="ECO:0000313" key="3">
    <source>
        <dbReference type="Proteomes" id="UP000585474"/>
    </source>
</evidence>
<evidence type="ECO:0000256" key="1">
    <source>
        <dbReference type="SAM" id="MobiDB-lite"/>
    </source>
</evidence>
<gene>
    <name evidence="2" type="ORF">Acr_09g0007690</name>
</gene>
<accession>A0A7J0F6T7</accession>
<organism evidence="2 3">
    <name type="scientific">Actinidia rufa</name>
    <dbReference type="NCBI Taxonomy" id="165716"/>
    <lineage>
        <taxon>Eukaryota</taxon>
        <taxon>Viridiplantae</taxon>
        <taxon>Streptophyta</taxon>
        <taxon>Embryophyta</taxon>
        <taxon>Tracheophyta</taxon>
        <taxon>Spermatophyta</taxon>
        <taxon>Magnoliopsida</taxon>
        <taxon>eudicotyledons</taxon>
        <taxon>Gunneridae</taxon>
        <taxon>Pentapetalae</taxon>
        <taxon>asterids</taxon>
        <taxon>Ericales</taxon>
        <taxon>Actinidiaceae</taxon>
        <taxon>Actinidia</taxon>
    </lineage>
</organism>
<dbReference type="EMBL" id="BJWL01000009">
    <property type="protein sequence ID" value="GFY94323.1"/>
    <property type="molecule type" value="Genomic_DNA"/>
</dbReference>
<dbReference type="AlphaFoldDB" id="A0A7J0F6T7"/>
<evidence type="ECO:0000313" key="2">
    <source>
        <dbReference type="EMBL" id="GFY94323.1"/>
    </source>
</evidence>
<reference evidence="2 3" key="1">
    <citation type="submission" date="2019-07" db="EMBL/GenBank/DDBJ databases">
        <title>De Novo Assembly of kiwifruit Actinidia rufa.</title>
        <authorList>
            <person name="Sugita-Konishi S."/>
            <person name="Sato K."/>
            <person name="Mori E."/>
            <person name="Abe Y."/>
            <person name="Kisaki G."/>
            <person name="Hamano K."/>
            <person name="Suezawa K."/>
            <person name="Otani M."/>
            <person name="Fukuda T."/>
            <person name="Manabe T."/>
            <person name="Gomi K."/>
            <person name="Tabuchi M."/>
            <person name="Akimitsu K."/>
            <person name="Kataoka I."/>
        </authorList>
    </citation>
    <scope>NUCLEOTIDE SEQUENCE [LARGE SCALE GENOMIC DNA]</scope>
    <source>
        <strain evidence="3">cv. Fuchu</strain>
    </source>
</reference>